<accession>A0A286D8F2</accession>
<feature type="domain" description="Bacterial transcriptional activator" evidence="1">
    <location>
        <begin position="105"/>
        <end position="251"/>
    </location>
</feature>
<dbReference type="GO" id="GO:0003677">
    <property type="term" value="F:DNA binding"/>
    <property type="evidence" value="ECO:0007669"/>
    <property type="project" value="UniProtKB-KW"/>
</dbReference>
<dbReference type="Pfam" id="PF00561">
    <property type="entry name" value="Abhydrolase_1"/>
    <property type="match status" value="1"/>
</dbReference>
<dbReference type="InterPro" id="IPR000073">
    <property type="entry name" value="AB_hydrolase_1"/>
</dbReference>
<dbReference type="Pfam" id="PF03704">
    <property type="entry name" value="BTAD"/>
    <property type="match status" value="1"/>
</dbReference>
<dbReference type="SUPFAM" id="SSF48452">
    <property type="entry name" value="TPR-like"/>
    <property type="match status" value="1"/>
</dbReference>
<dbReference type="InterPro" id="IPR036388">
    <property type="entry name" value="WH-like_DNA-bd_sf"/>
</dbReference>
<dbReference type="SMART" id="SM01043">
    <property type="entry name" value="BTAD"/>
    <property type="match status" value="1"/>
</dbReference>
<name>A0A286D8F2_9GAMM</name>
<dbReference type="Gene3D" id="1.25.40.10">
    <property type="entry name" value="Tetratricopeptide repeat domain"/>
    <property type="match status" value="1"/>
</dbReference>
<dbReference type="PRINTS" id="PR00111">
    <property type="entry name" value="ABHYDROLASE"/>
</dbReference>
<gene>
    <name evidence="2" type="ORF">SAMN06296416_105209</name>
</gene>
<dbReference type="AlphaFoldDB" id="A0A286D8F2"/>
<protein>
    <submittedName>
        <fullName evidence="2">DNA-binding transcriptional activator of the SARP family</fullName>
    </submittedName>
</protein>
<evidence type="ECO:0000259" key="1">
    <source>
        <dbReference type="SMART" id="SM01043"/>
    </source>
</evidence>
<proteinExistence type="predicted"/>
<organism evidence="2 3">
    <name type="scientific">Pseudoxanthomonas wuyuanensis</name>
    <dbReference type="NCBI Taxonomy" id="1073196"/>
    <lineage>
        <taxon>Bacteria</taxon>
        <taxon>Pseudomonadati</taxon>
        <taxon>Pseudomonadota</taxon>
        <taxon>Gammaproteobacteria</taxon>
        <taxon>Lysobacterales</taxon>
        <taxon>Lysobacteraceae</taxon>
        <taxon>Pseudoxanthomonas</taxon>
    </lineage>
</organism>
<evidence type="ECO:0000313" key="2">
    <source>
        <dbReference type="EMBL" id="SOD54936.1"/>
    </source>
</evidence>
<dbReference type="PANTHER" id="PTHR43433">
    <property type="entry name" value="HYDROLASE, ALPHA/BETA FOLD FAMILY PROTEIN"/>
    <property type="match status" value="1"/>
</dbReference>
<dbReference type="OrthoDB" id="9793083at2"/>
<dbReference type="PANTHER" id="PTHR43433:SF8">
    <property type="entry name" value="BIFUNCTIONAL LIPASE_ADENYLATE CYCLASE LIPJ"/>
    <property type="match status" value="1"/>
</dbReference>
<dbReference type="Proteomes" id="UP000219374">
    <property type="component" value="Unassembled WGS sequence"/>
</dbReference>
<dbReference type="InterPro" id="IPR029058">
    <property type="entry name" value="AB_hydrolase_fold"/>
</dbReference>
<dbReference type="Gene3D" id="3.40.50.1820">
    <property type="entry name" value="alpha/beta hydrolase"/>
    <property type="match status" value="1"/>
</dbReference>
<keyword evidence="3" id="KW-1185">Reference proteome</keyword>
<dbReference type="RefSeq" id="WP_097122201.1">
    <property type="nucleotide sequence ID" value="NZ_OCND01000005.1"/>
</dbReference>
<dbReference type="EMBL" id="OCND01000005">
    <property type="protein sequence ID" value="SOD54936.1"/>
    <property type="molecule type" value="Genomic_DNA"/>
</dbReference>
<reference evidence="2 3" key="1">
    <citation type="submission" date="2017-09" db="EMBL/GenBank/DDBJ databases">
        <authorList>
            <person name="Ehlers B."/>
            <person name="Leendertz F.H."/>
        </authorList>
    </citation>
    <scope>NUCLEOTIDE SEQUENCE [LARGE SCALE GENOMIC DNA]</scope>
    <source>
        <strain evidence="2 3">CGMCC 1.10978</strain>
    </source>
</reference>
<evidence type="ECO:0000313" key="3">
    <source>
        <dbReference type="Proteomes" id="UP000219374"/>
    </source>
</evidence>
<dbReference type="SUPFAM" id="SSF53474">
    <property type="entry name" value="alpha/beta-Hydrolases"/>
    <property type="match status" value="1"/>
</dbReference>
<sequence>MSRPCAVPHPVLLRLHGWPRVEVAGRPLAIGLKYGLALLAYLAMRGQPASRLHAATLLWPDVDSATSRTRLRRLVYALNEACGIELVSGDADKLWLDAAHLDLQCDVLQARAQAQAQIAPADDVPSAPTQALLADDAHALLEGFSVESCGFQDWLQQQRASHERLLAHGLQRLAERSIGNDGIATAIAAAERLIALDPHAESGYAALMVALGHRGDAAAVDATYFRCAETLRQQFGIAPSPVLEAAYASATAMVRHSAAGNGAGEAAPLEMRFARSRDGVRLAYAVSGQGLPLIKAATWLSHLEYDRDSPVWSHLVRELSRQFAYVRYDERGCGLSDRDVADLSFARWLDDLEAIVDALQVERFALLGISQGASIAIAYAVRHPQRVSRLVLHGGYARGRLVRSDTPQQREEAETMAKLAELGWGKPEPSFRQFFTSQFIPDGSARQHEWFNELERISTSPHNAARFMREFASIDVVDLLPQVRCPTLVLHSLDDVRVPVGEGRLIADAIPGARFVPVHSRNHLLLEHEAAWQHWLEEVRGFLAQ</sequence>
<dbReference type="InterPro" id="IPR005158">
    <property type="entry name" value="BTAD"/>
</dbReference>
<dbReference type="InterPro" id="IPR011990">
    <property type="entry name" value="TPR-like_helical_dom_sf"/>
</dbReference>
<dbReference type="InterPro" id="IPR050471">
    <property type="entry name" value="AB_hydrolase"/>
</dbReference>
<dbReference type="Gene3D" id="1.10.10.10">
    <property type="entry name" value="Winged helix-like DNA-binding domain superfamily/Winged helix DNA-binding domain"/>
    <property type="match status" value="1"/>
</dbReference>
<keyword evidence="2" id="KW-0238">DNA-binding</keyword>